<dbReference type="RefSeq" id="XP_022329689.1">
    <property type="nucleotide sequence ID" value="XM_022473981.1"/>
</dbReference>
<dbReference type="InterPro" id="IPR043504">
    <property type="entry name" value="Peptidase_S1_PA_chymotrypsin"/>
</dbReference>
<evidence type="ECO:0000259" key="6">
    <source>
        <dbReference type="PROSITE" id="PS50240"/>
    </source>
</evidence>
<evidence type="ECO:0000313" key="8">
    <source>
        <dbReference type="RefSeq" id="XP_022329689.1"/>
    </source>
</evidence>
<sequence length="264" mass="28088">MWALVFLLFGACAATPITKIVGGNDATPHDWPWQISLQFQSSTGSYGHICGASLISPNYALTAAHCVSHDTTISKYRLLMGEHDFNVNGGTEQTVTISSILMHPQYSESSGGFPNDIAILRLSSSASLDAYVKVAALPTSTSTSFYNGRNCYITGWGRLSGGGSIPNILQEAQTTVISNSECRSALGLTGLLYLQEGPHVCVYTGSNGACNGDSGGPLVCDVNGVWELVGATSWGLQNCPVSSPTVYTRVSNYMTWIRQNTDVL</sequence>
<evidence type="ECO:0000256" key="1">
    <source>
        <dbReference type="ARBA" id="ARBA00022670"/>
    </source>
</evidence>
<feature type="domain" description="Peptidase S1" evidence="6">
    <location>
        <begin position="20"/>
        <end position="262"/>
    </location>
</feature>
<dbReference type="AlphaFoldDB" id="A0A8B8DQ52"/>
<organism evidence="7 8">
    <name type="scientific">Crassostrea virginica</name>
    <name type="common">Eastern oyster</name>
    <dbReference type="NCBI Taxonomy" id="6565"/>
    <lineage>
        <taxon>Eukaryota</taxon>
        <taxon>Metazoa</taxon>
        <taxon>Spiralia</taxon>
        <taxon>Lophotrochozoa</taxon>
        <taxon>Mollusca</taxon>
        <taxon>Bivalvia</taxon>
        <taxon>Autobranchia</taxon>
        <taxon>Pteriomorphia</taxon>
        <taxon>Ostreida</taxon>
        <taxon>Ostreoidea</taxon>
        <taxon>Ostreidae</taxon>
        <taxon>Crassostrea</taxon>
    </lineage>
</organism>
<dbReference type="PANTHER" id="PTHR24257">
    <property type="entry name" value="CHYMOTRYPSIN-LIKE ELASTASE FAMILY MEMBER"/>
    <property type="match status" value="1"/>
</dbReference>
<dbReference type="InterPro" id="IPR001254">
    <property type="entry name" value="Trypsin_dom"/>
</dbReference>
<dbReference type="InterPro" id="IPR018114">
    <property type="entry name" value="TRYPSIN_HIS"/>
</dbReference>
<dbReference type="OrthoDB" id="6045329at2759"/>
<dbReference type="GeneID" id="111128393"/>
<proteinExistence type="predicted"/>
<reference evidence="8" key="1">
    <citation type="submission" date="2025-08" db="UniProtKB">
        <authorList>
            <consortium name="RefSeq"/>
        </authorList>
    </citation>
    <scope>IDENTIFICATION</scope>
    <source>
        <tissue evidence="8">Whole sample</tissue>
    </source>
</reference>
<dbReference type="PROSITE" id="PS00134">
    <property type="entry name" value="TRYPSIN_HIS"/>
    <property type="match status" value="1"/>
</dbReference>
<keyword evidence="4" id="KW-1015">Disulfide bond</keyword>
<evidence type="ECO:0000256" key="2">
    <source>
        <dbReference type="ARBA" id="ARBA00022801"/>
    </source>
</evidence>
<dbReference type="Proteomes" id="UP000694844">
    <property type="component" value="Chromosome 4"/>
</dbReference>
<dbReference type="SUPFAM" id="SSF50494">
    <property type="entry name" value="Trypsin-like serine proteases"/>
    <property type="match status" value="1"/>
</dbReference>
<dbReference type="CDD" id="cd00190">
    <property type="entry name" value="Tryp_SPc"/>
    <property type="match status" value="1"/>
</dbReference>
<evidence type="ECO:0000256" key="5">
    <source>
        <dbReference type="RuleBase" id="RU363034"/>
    </source>
</evidence>
<dbReference type="InterPro" id="IPR001314">
    <property type="entry name" value="Peptidase_S1A"/>
</dbReference>
<dbReference type="InterPro" id="IPR050850">
    <property type="entry name" value="Peptidase_S1_Elastase_sf"/>
</dbReference>
<dbReference type="FunFam" id="2.40.10.10:FF:000003">
    <property type="entry name" value="Transmembrane serine protease 3"/>
    <property type="match status" value="1"/>
</dbReference>
<dbReference type="PROSITE" id="PS00135">
    <property type="entry name" value="TRYPSIN_SER"/>
    <property type="match status" value="1"/>
</dbReference>
<dbReference type="PANTHER" id="PTHR24257:SF17">
    <property type="match status" value="1"/>
</dbReference>
<evidence type="ECO:0000256" key="3">
    <source>
        <dbReference type="ARBA" id="ARBA00022825"/>
    </source>
</evidence>
<dbReference type="PRINTS" id="PR00722">
    <property type="entry name" value="CHYMOTRYPSIN"/>
</dbReference>
<accession>A0A8B8DQ52</accession>
<dbReference type="GO" id="GO:0004252">
    <property type="term" value="F:serine-type endopeptidase activity"/>
    <property type="evidence" value="ECO:0007669"/>
    <property type="project" value="InterPro"/>
</dbReference>
<dbReference type="PROSITE" id="PS50240">
    <property type="entry name" value="TRYPSIN_DOM"/>
    <property type="match status" value="1"/>
</dbReference>
<dbReference type="Pfam" id="PF00089">
    <property type="entry name" value="Trypsin"/>
    <property type="match status" value="1"/>
</dbReference>
<evidence type="ECO:0000313" key="7">
    <source>
        <dbReference type="Proteomes" id="UP000694844"/>
    </source>
</evidence>
<dbReference type="KEGG" id="cvn:111128393"/>
<dbReference type="Gene3D" id="2.40.10.10">
    <property type="entry name" value="Trypsin-like serine proteases"/>
    <property type="match status" value="1"/>
</dbReference>
<keyword evidence="7" id="KW-1185">Reference proteome</keyword>
<keyword evidence="3 5" id="KW-0720">Serine protease</keyword>
<dbReference type="GO" id="GO:0006508">
    <property type="term" value="P:proteolysis"/>
    <property type="evidence" value="ECO:0007669"/>
    <property type="project" value="UniProtKB-KW"/>
</dbReference>
<gene>
    <name evidence="8" type="primary">LOC111128393</name>
</gene>
<keyword evidence="2 5" id="KW-0378">Hydrolase</keyword>
<dbReference type="SMART" id="SM00020">
    <property type="entry name" value="Tryp_SPc"/>
    <property type="match status" value="1"/>
</dbReference>
<evidence type="ECO:0000256" key="4">
    <source>
        <dbReference type="ARBA" id="ARBA00023157"/>
    </source>
</evidence>
<dbReference type="InterPro" id="IPR009003">
    <property type="entry name" value="Peptidase_S1_PA"/>
</dbReference>
<keyword evidence="1 5" id="KW-0645">Protease</keyword>
<name>A0A8B8DQ52_CRAVI</name>
<protein>
    <submittedName>
        <fullName evidence="8">Elastase-1-like</fullName>
    </submittedName>
</protein>
<dbReference type="InterPro" id="IPR033116">
    <property type="entry name" value="TRYPSIN_SER"/>
</dbReference>
<dbReference type="GO" id="GO:0005615">
    <property type="term" value="C:extracellular space"/>
    <property type="evidence" value="ECO:0007669"/>
    <property type="project" value="TreeGrafter"/>
</dbReference>